<keyword evidence="3" id="KW-1185">Reference proteome</keyword>
<evidence type="ECO:0000313" key="3">
    <source>
        <dbReference type="Proteomes" id="UP000499080"/>
    </source>
</evidence>
<dbReference type="EMBL" id="BGPR01042422">
    <property type="protein sequence ID" value="GBO18820.1"/>
    <property type="molecule type" value="Genomic_DNA"/>
</dbReference>
<protein>
    <submittedName>
        <fullName evidence="2">Uncharacterized protein</fullName>
    </submittedName>
</protein>
<accession>A0A4Y2V4S6</accession>
<feature type="region of interest" description="Disordered" evidence="1">
    <location>
        <begin position="87"/>
        <end position="112"/>
    </location>
</feature>
<dbReference type="AlphaFoldDB" id="A0A4Y2V4S6"/>
<gene>
    <name evidence="2" type="ORF">AVEN_215227_1</name>
</gene>
<evidence type="ECO:0000256" key="1">
    <source>
        <dbReference type="SAM" id="MobiDB-lite"/>
    </source>
</evidence>
<comment type="caution">
    <text evidence="2">The sequence shown here is derived from an EMBL/GenBank/DDBJ whole genome shotgun (WGS) entry which is preliminary data.</text>
</comment>
<feature type="non-terminal residue" evidence="2">
    <location>
        <position position="140"/>
    </location>
</feature>
<name>A0A4Y2V4S6_ARAVE</name>
<evidence type="ECO:0000313" key="2">
    <source>
        <dbReference type="EMBL" id="GBO18820.1"/>
    </source>
</evidence>
<sequence>MEQPLCALIGESSGRRLLKWCKSCLRVSDIQSSLTRSVLRQHRGVRREAVSHFRSHEAVQHTHLSISRVAPPHLRLDESVLPLLHGPGQHLQGDLQDHRQRPRRRRHPDQVPRHLVVHLPPRIWRESLRQAGRAVLPREQ</sequence>
<organism evidence="2 3">
    <name type="scientific">Araneus ventricosus</name>
    <name type="common">Orbweaver spider</name>
    <name type="synonym">Epeira ventricosa</name>
    <dbReference type="NCBI Taxonomy" id="182803"/>
    <lineage>
        <taxon>Eukaryota</taxon>
        <taxon>Metazoa</taxon>
        <taxon>Ecdysozoa</taxon>
        <taxon>Arthropoda</taxon>
        <taxon>Chelicerata</taxon>
        <taxon>Arachnida</taxon>
        <taxon>Araneae</taxon>
        <taxon>Araneomorphae</taxon>
        <taxon>Entelegynae</taxon>
        <taxon>Araneoidea</taxon>
        <taxon>Araneidae</taxon>
        <taxon>Araneus</taxon>
    </lineage>
</organism>
<reference evidence="2 3" key="1">
    <citation type="journal article" date="2019" name="Sci. Rep.">
        <title>Orb-weaving spider Araneus ventricosus genome elucidates the spidroin gene catalogue.</title>
        <authorList>
            <person name="Kono N."/>
            <person name="Nakamura H."/>
            <person name="Ohtoshi R."/>
            <person name="Moran D.A.P."/>
            <person name="Shinohara A."/>
            <person name="Yoshida Y."/>
            <person name="Fujiwara M."/>
            <person name="Mori M."/>
            <person name="Tomita M."/>
            <person name="Arakawa K."/>
        </authorList>
    </citation>
    <scope>NUCLEOTIDE SEQUENCE [LARGE SCALE GENOMIC DNA]</scope>
</reference>
<proteinExistence type="predicted"/>
<dbReference type="Proteomes" id="UP000499080">
    <property type="component" value="Unassembled WGS sequence"/>
</dbReference>